<evidence type="ECO:0000256" key="1">
    <source>
        <dbReference type="SAM" id="SignalP"/>
    </source>
</evidence>
<name>A0A6V7EZP2_9XANT</name>
<feature type="chain" id="PRO_5036193459" description="Type IV secretion system protein virB5" evidence="1">
    <location>
        <begin position="33"/>
        <end position="262"/>
    </location>
</feature>
<organism evidence="2">
    <name type="scientific">Xanthomonas hortorum pv. pelargonii</name>
    <dbReference type="NCBI Taxonomy" id="453602"/>
    <lineage>
        <taxon>Bacteria</taxon>
        <taxon>Pseudomonadati</taxon>
        <taxon>Pseudomonadota</taxon>
        <taxon>Gammaproteobacteria</taxon>
        <taxon>Lysobacterales</taxon>
        <taxon>Lysobacteraceae</taxon>
        <taxon>Xanthomonas</taxon>
    </lineage>
</organism>
<dbReference type="EMBL" id="LR828261">
    <property type="protein sequence ID" value="CAD0356741.1"/>
    <property type="molecule type" value="Genomic_DNA"/>
</dbReference>
<feature type="signal peptide" evidence="1">
    <location>
        <begin position="1"/>
        <end position="32"/>
    </location>
</feature>
<accession>A0A6V7EZP2</accession>
<evidence type="ECO:0008006" key="3">
    <source>
        <dbReference type="Google" id="ProtNLM"/>
    </source>
</evidence>
<keyword evidence="1" id="KW-0732">Signal</keyword>
<dbReference type="AlphaFoldDB" id="A0A6V7EZP2"/>
<protein>
    <recommendedName>
        <fullName evidence="3">Type IV secretion system protein virB5</fullName>
    </recommendedName>
</protein>
<dbReference type="RefSeq" id="WP_273664975.1">
    <property type="nucleotide sequence ID" value="NZ_JANWUH010000037.1"/>
</dbReference>
<gene>
    <name evidence="2" type="ORF">CFBP2533_41300</name>
</gene>
<sequence length="262" mass="29225">MIEHARRSRAPLSRLAAGLLLAIALCAGQANAQVITHDPVTLESIIAEYGKELKRWGETTAQYKKEYDHYQQQLIKLQSLNLTGSTMQDNFTERDLNYGMENACPGAGGSDMVSIVGNAIKSSMPNISLDMQGDLVTQQLKVCQLLVMTDNARYNESVRMLKRLVQRNQDFQNRVERQRRTVGTSQGALAANDNEVARFMTQNSMDLDYWQARVKAYDSYEVALKNDQKRLAKRALNGDKGPNKILGQLVQAAALKTALSVD</sequence>
<reference evidence="2" key="1">
    <citation type="submission" date="2020-07" db="EMBL/GenBank/DDBJ databases">
        <authorList>
            <person name="Pothier F. J."/>
        </authorList>
    </citation>
    <scope>NUCLEOTIDE SEQUENCE</scope>
    <source>
        <strain evidence="2">CFBP 2533</strain>
    </source>
</reference>
<proteinExistence type="predicted"/>
<dbReference type="EMBL" id="LR828261">
    <property type="protein sequence ID" value="CAD0356747.1"/>
    <property type="molecule type" value="Genomic_DNA"/>
</dbReference>
<evidence type="ECO:0000313" key="2">
    <source>
        <dbReference type="EMBL" id="CAD0356747.1"/>
    </source>
</evidence>